<protein>
    <submittedName>
        <fullName evidence="2">ATF7IP2 isoform 10</fullName>
    </submittedName>
</protein>
<proteinExistence type="predicted"/>
<evidence type="ECO:0000256" key="1">
    <source>
        <dbReference type="SAM" id="MobiDB-lite"/>
    </source>
</evidence>
<evidence type="ECO:0000313" key="2">
    <source>
        <dbReference type="EMBL" id="PNI44096.1"/>
    </source>
</evidence>
<organism evidence="2 3">
    <name type="scientific">Pan troglodytes</name>
    <name type="common">Chimpanzee</name>
    <dbReference type="NCBI Taxonomy" id="9598"/>
    <lineage>
        <taxon>Eukaryota</taxon>
        <taxon>Metazoa</taxon>
        <taxon>Chordata</taxon>
        <taxon>Craniata</taxon>
        <taxon>Vertebrata</taxon>
        <taxon>Euteleostomi</taxon>
        <taxon>Mammalia</taxon>
        <taxon>Eutheria</taxon>
        <taxon>Euarchontoglires</taxon>
        <taxon>Primates</taxon>
        <taxon>Haplorrhini</taxon>
        <taxon>Catarrhini</taxon>
        <taxon>Hominidae</taxon>
        <taxon>Pan</taxon>
    </lineage>
</organism>
<comment type="caution">
    <text evidence="2">The sequence shown here is derived from an EMBL/GenBank/DDBJ whole genome shotgun (WGS) entry which is preliminary data.</text>
</comment>
<dbReference type="EMBL" id="NBAG03000299">
    <property type="protein sequence ID" value="PNI44096.1"/>
    <property type="molecule type" value="Genomic_DNA"/>
</dbReference>
<reference evidence="2 3" key="1">
    <citation type="submission" date="2017-12" db="EMBL/GenBank/DDBJ databases">
        <title>High-resolution comparative analysis of great ape genomes.</title>
        <authorList>
            <person name="Pollen A."/>
            <person name="Hastie A."/>
            <person name="Hormozdiari F."/>
            <person name="Dougherty M."/>
            <person name="Liu R."/>
            <person name="Chaisson M."/>
            <person name="Hoppe E."/>
            <person name="Hill C."/>
            <person name="Pang A."/>
            <person name="Hillier L."/>
            <person name="Baker C."/>
            <person name="Armstrong J."/>
            <person name="Shendure J."/>
            <person name="Paten B."/>
            <person name="Wilson R."/>
            <person name="Chao H."/>
            <person name="Schneider V."/>
            <person name="Ventura M."/>
            <person name="Kronenberg Z."/>
            <person name="Murali S."/>
            <person name="Gordon D."/>
            <person name="Cantsilieris S."/>
            <person name="Munson K."/>
            <person name="Nelson B."/>
            <person name="Raja A."/>
            <person name="Underwood J."/>
            <person name="Diekhans M."/>
            <person name="Fiddes I."/>
            <person name="Haussler D."/>
            <person name="Eichler E."/>
        </authorList>
    </citation>
    <scope>NUCLEOTIDE SEQUENCE [LARGE SCALE GENOMIC DNA]</scope>
    <source>
        <strain evidence="2">Yerkes chimp pedigree #C0471</strain>
    </source>
</reference>
<dbReference type="AlphaFoldDB" id="A0A2J8L9Z4"/>
<accession>A0A2J8L9Z4</accession>
<feature type="non-terminal residue" evidence="2">
    <location>
        <position position="79"/>
    </location>
</feature>
<evidence type="ECO:0000313" key="3">
    <source>
        <dbReference type="Proteomes" id="UP000236370"/>
    </source>
</evidence>
<dbReference type="Proteomes" id="UP000236370">
    <property type="component" value="Unassembled WGS sequence"/>
</dbReference>
<gene>
    <name evidence="2" type="ORF">CK820_G0031184</name>
</gene>
<feature type="region of interest" description="Disordered" evidence="1">
    <location>
        <begin position="43"/>
        <end position="79"/>
    </location>
</feature>
<sequence>MASPDRSKRKILKAKKTMPLSCRKQVEMLNKSRNVEALKTAIGSNVPSGNQSFSPSVITTKCSPSENGASSLDSNKNSI</sequence>
<name>A0A2J8L9Z4_PANTR</name>